<dbReference type="OrthoDB" id="9799092at2"/>
<dbReference type="GO" id="GO:0016740">
    <property type="term" value="F:transferase activity"/>
    <property type="evidence" value="ECO:0007669"/>
    <property type="project" value="UniProtKB-KW"/>
</dbReference>
<dbReference type="AlphaFoldDB" id="A0A366DPV9"/>
<dbReference type="Gene3D" id="3.30.460.10">
    <property type="entry name" value="Beta Polymerase, domain 2"/>
    <property type="match status" value="1"/>
</dbReference>
<dbReference type="Proteomes" id="UP000252893">
    <property type="component" value="Unassembled WGS sequence"/>
</dbReference>
<keyword evidence="1" id="KW-0808">Transferase</keyword>
<dbReference type="InterPro" id="IPR043519">
    <property type="entry name" value="NT_sf"/>
</dbReference>
<comment type="caution">
    <text evidence="1">The sequence shown here is derived from an EMBL/GenBank/DDBJ whole genome shotgun (WGS) entry which is preliminary data.</text>
</comment>
<evidence type="ECO:0000313" key="2">
    <source>
        <dbReference type="Proteomes" id="UP000252893"/>
    </source>
</evidence>
<sequence length="205" mass="23662">MTQYSSGWPERAGIMHFEDGDPHENPWVAGKPTSEDIQVETCKPQWVEIFAAKKAEIEQVLAQRALHIEHVGSTAVPDLAAKPVIDIDLIVTDPENEDSYVPALEALGYRLQIRERSWYQHRMLRHENPRVNLHVFGPACPEHIRHILFRDWLRDHPADRQRYAQAKLLAKDGVTNATDYNARKQNVVRAIYQDIFRSHGWLTEA</sequence>
<evidence type="ECO:0000313" key="1">
    <source>
        <dbReference type="EMBL" id="RBO92143.1"/>
    </source>
</evidence>
<dbReference type="RefSeq" id="WP_113945466.1">
    <property type="nucleotide sequence ID" value="NZ_JBHEEG010000009.1"/>
</dbReference>
<accession>A0A366DPV9</accession>
<dbReference type="Pfam" id="PF04229">
    <property type="entry name" value="GrpB"/>
    <property type="match status" value="1"/>
</dbReference>
<reference evidence="1 2" key="1">
    <citation type="submission" date="2018-06" db="EMBL/GenBank/DDBJ databases">
        <title>Genomic Encyclopedia of Type Strains, Phase IV (KMG-IV): sequencing the most valuable type-strain genomes for metagenomic binning, comparative biology and taxonomic classification.</title>
        <authorList>
            <person name="Goeker M."/>
        </authorList>
    </citation>
    <scope>NUCLEOTIDE SEQUENCE [LARGE SCALE GENOMIC DNA]</scope>
    <source>
        <strain evidence="1 2">DSM 25619</strain>
    </source>
</reference>
<dbReference type="PANTHER" id="PTHR34822">
    <property type="entry name" value="GRPB DOMAIN PROTEIN (AFU_ORTHOLOGUE AFUA_1G01530)"/>
    <property type="match status" value="1"/>
</dbReference>
<dbReference type="SUPFAM" id="SSF81301">
    <property type="entry name" value="Nucleotidyltransferase"/>
    <property type="match status" value="1"/>
</dbReference>
<dbReference type="InterPro" id="IPR007344">
    <property type="entry name" value="GrpB/CoaE"/>
</dbReference>
<name>A0A366DPV9_9HYPH</name>
<organism evidence="1 2">
    <name type="scientific">Pseudochrobactrum asaccharolyticum</name>
    <dbReference type="NCBI Taxonomy" id="354351"/>
    <lineage>
        <taxon>Bacteria</taxon>
        <taxon>Pseudomonadati</taxon>
        <taxon>Pseudomonadota</taxon>
        <taxon>Alphaproteobacteria</taxon>
        <taxon>Hyphomicrobiales</taxon>
        <taxon>Brucellaceae</taxon>
        <taxon>Pseudochrobactrum</taxon>
    </lineage>
</organism>
<proteinExistence type="predicted"/>
<dbReference type="PANTHER" id="PTHR34822:SF1">
    <property type="entry name" value="GRPB FAMILY PROTEIN"/>
    <property type="match status" value="1"/>
</dbReference>
<gene>
    <name evidence="1" type="ORF">DFR47_10742</name>
</gene>
<keyword evidence="2" id="KW-1185">Reference proteome</keyword>
<dbReference type="EMBL" id="QNRH01000007">
    <property type="protein sequence ID" value="RBO92143.1"/>
    <property type="molecule type" value="Genomic_DNA"/>
</dbReference>
<protein>
    <submittedName>
        <fullName evidence="1">GrpB-like predicted nucleotidyltransferase (UPF0157 family)</fullName>
    </submittedName>
</protein>